<dbReference type="EMBL" id="VYZN01000008">
    <property type="protein sequence ID" value="KAE9543629.1"/>
    <property type="molecule type" value="Genomic_DNA"/>
</dbReference>
<dbReference type="Proteomes" id="UP000475862">
    <property type="component" value="Unassembled WGS sequence"/>
</dbReference>
<dbReference type="AlphaFoldDB" id="A0A6G0U4S9"/>
<gene>
    <name evidence="2" type="ORF">AGLY_002429</name>
</gene>
<organism evidence="2 3">
    <name type="scientific">Aphis glycines</name>
    <name type="common">Soybean aphid</name>
    <dbReference type="NCBI Taxonomy" id="307491"/>
    <lineage>
        <taxon>Eukaryota</taxon>
        <taxon>Metazoa</taxon>
        <taxon>Ecdysozoa</taxon>
        <taxon>Arthropoda</taxon>
        <taxon>Hexapoda</taxon>
        <taxon>Insecta</taxon>
        <taxon>Pterygota</taxon>
        <taxon>Neoptera</taxon>
        <taxon>Paraneoptera</taxon>
        <taxon>Hemiptera</taxon>
        <taxon>Sternorrhyncha</taxon>
        <taxon>Aphidomorpha</taxon>
        <taxon>Aphidoidea</taxon>
        <taxon>Aphididae</taxon>
        <taxon>Aphidini</taxon>
        <taxon>Aphis</taxon>
        <taxon>Aphis</taxon>
    </lineage>
</organism>
<evidence type="ECO:0000256" key="1">
    <source>
        <dbReference type="SAM" id="Phobius"/>
    </source>
</evidence>
<protein>
    <submittedName>
        <fullName evidence="2">Uncharacterized protein</fullName>
    </submittedName>
</protein>
<reference evidence="2 3" key="1">
    <citation type="submission" date="2019-08" db="EMBL/GenBank/DDBJ databases">
        <title>The genome of the soybean aphid Biotype 1, its phylome, world population structure and adaptation to the North American continent.</title>
        <authorList>
            <person name="Giordano R."/>
            <person name="Donthu R.K."/>
            <person name="Hernandez A.G."/>
            <person name="Wright C.L."/>
            <person name="Zimin A.V."/>
        </authorList>
    </citation>
    <scope>NUCLEOTIDE SEQUENCE [LARGE SCALE GENOMIC DNA]</scope>
    <source>
        <tissue evidence="2">Whole aphids</tissue>
    </source>
</reference>
<proteinExistence type="predicted"/>
<keyword evidence="1" id="KW-0812">Transmembrane</keyword>
<accession>A0A6G0U4S9</accession>
<evidence type="ECO:0000313" key="3">
    <source>
        <dbReference type="Proteomes" id="UP000475862"/>
    </source>
</evidence>
<keyword evidence="3" id="KW-1185">Reference proteome</keyword>
<comment type="caution">
    <text evidence="2">The sequence shown here is derived from an EMBL/GenBank/DDBJ whole genome shotgun (WGS) entry which is preliminary data.</text>
</comment>
<feature type="transmembrane region" description="Helical" evidence="1">
    <location>
        <begin position="86"/>
        <end position="110"/>
    </location>
</feature>
<evidence type="ECO:0000313" key="2">
    <source>
        <dbReference type="EMBL" id="KAE9543629.1"/>
    </source>
</evidence>
<keyword evidence="1" id="KW-0472">Membrane</keyword>
<name>A0A6G0U4S9_APHGL</name>
<keyword evidence="1" id="KW-1133">Transmembrane helix</keyword>
<sequence length="173" mass="19077">MNEQTKYYCQEIHSQSTNNHAKVITQLVINITASPKLSKKFKSGFPMGPNFPMHIPKATENATNPRTLDPSTISDFISHNVISSNIVSTVVIGLVSWWMLAVCSSLLIILPGCISITQNIPCKTAIDVTIPVKEQSTFSTYGGKYRQEIAHPFKINPKTTPPATEAIVNICFK</sequence>